<dbReference type="EMBL" id="AP015038">
    <property type="protein sequence ID" value="BAT88470.1"/>
    <property type="molecule type" value="Genomic_DNA"/>
</dbReference>
<accession>A0A0S3S6L1</accession>
<protein>
    <submittedName>
        <fullName evidence="2">Uncharacterized protein</fullName>
    </submittedName>
</protein>
<keyword evidence="1" id="KW-0472">Membrane</keyword>
<proteinExistence type="predicted"/>
<evidence type="ECO:0000256" key="1">
    <source>
        <dbReference type="SAM" id="Phobius"/>
    </source>
</evidence>
<evidence type="ECO:0000313" key="3">
    <source>
        <dbReference type="Proteomes" id="UP000291084"/>
    </source>
</evidence>
<dbReference type="AlphaFoldDB" id="A0A0S3S6L1"/>
<sequence>MKLRPEVHGNETMLRELFRELVINWSSSREAKGRILVGIRSSVGTVLGGGCGLFLFHFPVASSYFSYSSVSLFIFVQNFIFERVSQYLKRFVRFIFIFQYYGILI</sequence>
<gene>
    <name evidence="2" type="primary">Vigan.05G197700</name>
    <name evidence="2" type="ORF">VIGAN_05197700</name>
</gene>
<dbReference type="Proteomes" id="UP000291084">
    <property type="component" value="Chromosome 5"/>
</dbReference>
<name>A0A0S3S6L1_PHAAN</name>
<keyword evidence="1" id="KW-1133">Transmembrane helix</keyword>
<reference evidence="2 3" key="1">
    <citation type="journal article" date="2015" name="Sci. Rep.">
        <title>The power of single molecule real-time sequencing technology in the de novo assembly of a eukaryotic genome.</title>
        <authorList>
            <person name="Sakai H."/>
            <person name="Naito K."/>
            <person name="Ogiso-Tanaka E."/>
            <person name="Takahashi Y."/>
            <person name="Iseki K."/>
            <person name="Muto C."/>
            <person name="Satou K."/>
            <person name="Teruya K."/>
            <person name="Shiroma A."/>
            <person name="Shimoji M."/>
            <person name="Hirano T."/>
            <person name="Itoh T."/>
            <person name="Kaga A."/>
            <person name="Tomooka N."/>
        </authorList>
    </citation>
    <scope>NUCLEOTIDE SEQUENCE [LARGE SCALE GENOMIC DNA]</scope>
    <source>
        <strain evidence="3">cv. Shumari</strain>
    </source>
</reference>
<feature type="transmembrane region" description="Helical" evidence="1">
    <location>
        <begin position="64"/>
        <end position="81"/>
    </location>
</feature>
<keyword evidence="3" id="KW-1185">Reference proteome</keyword>
<keyword evidence="1" id="KW-0812">Transmembrane</keyword>
<organism evidence="2 3">
    <name type="scientific">Vigna angularis var. angularis</name>
    <dbReference type="NCBI Taxonomy" id="157739"/>
    <lineage>
        <taxon>Eukaryota</taxon>
        <taxon>Viridiplantae</taxon>
        <taxon>Streptophyta</taxon>
        <taxon>Embryophyta</taxon>
        <taxon>Tracheophyta</taxon>
        <taxon>Spermatophyta</taxon>
        <taxon>Magnoliopsida</taxon>
        <taxon>eudicotyledons</taxon>
        <taxon>Gunneridae</taxon>
        <taxon>Pentapetalae</taxon>
        <taxon>rosids</taxon>
        <taxon>fabids</taxon>
        <taxon>Fabales</taxon>
        <taxon>Fabaceae</taxon>
        <taxon>Papilionoideae</taxon>
        <taxon>50 kb inversion clade</taxon>
        <taxon>NPAAA clade</taxon>
        <taxon>indigoferoid/millettioid clade</taxon>
        <taxon>Phaseoleae</taxon>
        <taxon>Vigna</taxon>
    </lineage>
</organism>
<evidence type="ECO:0000313" key="2">
    <source>
        <dbReference type="EMBL" id="BAT88470.1"/>
    </source>
</evidence>
<feature type="transmembrane region" description="Helical" evidence="1">
    <location>
        <begin position="35"/>
        <end position="58"/>
    </location>
</feature>